<proteinExistence type="predicted"/>
<dbReference type="AlphaFoldDB" id="A0A098Q1C5"/>
<dbReference type="EMBL" id="JPHD02000038">
    <property type="protein sequence ID" value="KGE53115.1"/>
    <property type="molecule type" value="Genomic_DNA"/>
</dbReference>
<evidence type="ECO:0000313" key="1">
    <source>
        <dbReference type="EMBL" id="KGE53115.1"/>
    </source>
</evidence>
<sequence length="61" mass="6893">MLRSCDAGRALVRADAHQWVIGDLQRNGSQQRTTNDSRSQNGILEIQVAIKRSHPQGFLYK</sequence>
<dbReference type="Proteomes" id="UP000028012">
    <property type="component" value="Unassembled WGS sequence"/>
</dbReference>
<gene>
    <name evidence="1" type="ORF">GW15_0204125</name>
</gene>
<dbReference type="HOGENOM" id="CLU_2921658_0_0_6"/>
<evidence type="ECO:0000313" key="2">
    <source>
        <dbReference type="Proteomes" id="UP000028012"/>
    </source>
</evidence>
<accession>A0A098Q1C5</accession>
<name>A0A098Q1C5_9XANT</name>
<comment type="caution">
    <text evidence="1">The sequence shown here is derived from an EMBL/GenBank/DDBJ whole genome shotgun (WGS) entry which is preliminary data.</text>
</comment>
<protein>
    <submittedName>
        <fullName evidence="1">Uncharacterized protein</fullName>
    </submittedName>
</protein>
<reference evidence="1 2" key="1">
    <citation type="submission" date="2014-09" db="EMBL/GenBank/DDBJ databases">
        <title>A draft genome sequence for Xanthomonas axonopodis pv. vasculorum NCPPB 900.</title>
        <authorList>
            <person name="Harrison J."/>
            <person name="Studholme D.J."/>
        </authorList>
    </citation>
    <scope>NUCLEOTIDE SEQUENCE [LARGE SCALE GENOMIC DNA]</scope>
    <source>
        <strain evidence="1 2">NCPPB 900</strain>
    </source>
</reference>
<organism evidence="1 2">
    <name type="scientific">Xanthomonas axonopodis pv. vasculorum</name>
    <dbReference type="NCBI Taxonomy" id="325777"/>
    <lineage>
        <taxon>Bacteria</taxon>
        <taxon>Pseudomonadati</taxon>
        <taxon>Pseudomonadota</taxon>
        <taxon>Gammaproteobacteria</taxon>
        <taxon>Lysobacterales</taxon>
        <taxon>Lysobacteraceae</taxon>
        <taxon>Xanthomonas</taxon>
    </lineage>
</organism>